<dbReference type="PANTHER" id="PTHR24096:SF267">
    <property type="entry name" value="MALONATE--COA LIGASE ACSF3, MITOCHONDRIAL"/>
    <property type="match status" value="1"/>
</dbReference>
<dbReference type="InterPro" id="IPR000873">
    <property type="entry name" value="AMP-dep_synth/lig_dom"/>
</dbReference>
<organism evidence="4 5">
    <name type="scientific">Hylemonella gracilis</name>
    <dbReference type="NCBI Taxonomy" id="80880"/>
    <lineage>
        <taxon>Bacteria</taxon>
        <taxon>Pseudomonadati</taxon>
        <taxon>Pseudomonadota</taxon>
        <taxon>Betaproteobacteria</taxon>
        <taxon>Burkholderiales</taxon>
        <taxon>Comamonadaceae</taxon>
        <taxon>Hylemonella</taxon>
    </lineage>
</organism>
<dbReference type="EMBL" id="CP031395">
    <property type="protein sequence ID" value="QBK04891.1"/>
    <property type="molecule type" value="Genomic_DNA"/>
</dbReference>
<dbReference type="Pfam" id="PF00501">
    <property type="entry name" value="AMP-binding"/>
    <property type="match status" value="1"/>
</dbReference>
<feature type="domain" description="AMP-binding enzyme C-terminal" evidence="3">
    <location>
        <begin position="454"/>
        <end position="528"/>
    </location>
</feature>
<dbReference type="Gene3D" id="3.40.50.12780">
    <property type="entry name" value="N-terminal domain of ligase-like"/>
    <property type="match status" value="1"/>
</dbReference>
<dbReference type="Pfam" id="PF13193">
    <property type="entry name" value="AMP-binding_C"/>
    <property type="match status" value="1"/>
</dbReference>
<dbReference type="PANTHER" id="PTHR24096">
    <property type="entry name" value="LONG-CHAIN-FATTY-ACID--COA LIGASE"/>
    <property type="match status" value="1"/>
</dbReference>
<dbReference type="SUPFAM" id="SSF56801">
    <property type="entry name" value="Acetyl-CoA synthetase-like"/>
    <property type="match status" value="1"/>
</dbReference>
<evidence type="ECO:0000259" key="3">
    <source>
        <dbReference type="Pfam" id="PF13193"/>
    </source>
</evidence>
<evidence type="ECO:0000259" key="2">
    <source>
        <dbReference type="Pfam" id="PF00501"/>
    </source>
</evidence>
<dbReference type="InterPro" id="IPR042099">
    <property type="entry name" value="ANL_N_sf"/>
</dbReference>
<dbReference type="Proteomes" id="UP000292939">
    <property type="component" value="Chromosome"/>
</dbReference>
<keyword evidence="4" id="KW-0436">Ligase</keyword>
<dbReference type="RefSeq" id="WP_131279432.1">
    <property type="nucleotide sequence ID" value="NZ_CP031395.1"/>
</dbReference>
<proteinExistence type="predicted"/>
<evidence type="ECO:0000313" key="5">
    <source>
        <dbReference type="Proteomes" id="UP000292939"/>
    </source>
</evidence>
<feature type="domain" description="AMP-dependent synthetase/ligase" evidence="2">
    <location>
        <begin position="20"/>
        <end position="398"/>
    </location>
</feature>
<dbReference type="InterPro" id="IPR025110">
    <property type="entry name" value="AMP-bd_C"/>
</dbReference>
<accession>A0A4P6UMW1</accession>
<dbReference type="Gene3D" id="3.30.300.30">
    <property type="match status" value="1"/>
</dbReference>
<dbReference type="InterPro" id="IPR020845">
    <property type="entry name" value="AMP-binding_CS"/>
</dbReference>
<evidence type="ECO:0000313" key="4">
    <source>
        <dbReference type="EMBL" id="QBK04891.1"/>
    </source>
</evidence>
<dbReference type="OrthoDB" id="9766486at2"/>
<name>A0A4P6UMW1_9BURK</name>
<dbReference type="GO" id="GO:0016405">
    <property type="term" value="F:CoA-ligase activity"/>
    <property type="evidence" value="ECO:0007669"/>
    <property type="project" value="TreeGrafter"/>
</dbReference>
<dbReference type="PROSITE" id="PS00455">
    <property type="entry name" value="AMP_BINDING"/>
    <property type="match status" value="1"/>
</dbReference>
<gene>
    <name evidence="4" type="ORF">DW355_08985</name>
</gene>
<sequence>MTNPDDALPAFTPFPEIIAAHARARPEAMAIRVDERAHDWHTLHGRMQEVARALLRDGIAPGDRVALLGAASLAYVECLFGAIAVRACVVPLPVSASVDTLEALLADCEARLLFVDPDAGDAALDMADRLAARAALRVVPFGRAGAEGGVYAAWRTHGQSVGQAVGPAGQAEQDSLSAAPLPQAQAEDPFNIIYSSGTTGLPKGIVHLHGMRQRQASRKGFFTPQARTLLSTPMYSNTTLMPLLGTVASGGTTLLMRKFDAGAYLALATSQRATHTMLVPVQYQRLLAHPDFAVCDLSSLELSQSTGAPMDLALKRDILRRWPGRFLEVYGMTEGGGSCFLDARAHPDKLGTVGKPAHGSEVFLIDEAGRRLPEATSGAAGPVGEVVGRSPYMMAGYHKRAEATAQLRWLDEEGRVYHRSGDIGRFDEDGFLILLDRIKDVIISGGHNIYASDLEAVLARHADLADSAVIGVPSSAWGETPLALVVPKPGTRLDPDALRDWVNAQVGKTQRLSGVELRAALPRNALGKLSKKELRTPYWETKGETPAQTRDGARQEPEHASQAGKNHKAPAP</sequence>
<protein>
    <submittedName>
        <fullName evidence="4">4-coumarate--CoA ligase</fullName>
    </submittedName>
</protein>
<feature type="region of interest" description="Disordered" evidence="1">
    <location>
        <begin position="532"/>
        <end position="572"/>
    </location>
</feature>
<dbReference type="AlphaFoldDB" id="A0A4P6UMW1"/>
<evidence type="ECO:0000256" key="1">
    <source>
        <dbReference type="SAM" id="MobiDB-lite"/>
    </source>
</evidence>
<reference evidence="4 5" key="1">
    <citation type="submission" date="2018-07" db="EMBL/GenBank/DDBJ databases">
        <title>Exploring interactions and the metabolic potential of the ultra-small soil bacteria Hylemonella gracilis.</title>
        <authorList>
            <person name="Tyc O."/>
            <person name="Kulkarni P."/>
            <person name="Gawehns F."/>
            <person name="Hundscheid M."/>
            <person name="Zweers H."/>
            <person name="Garbeva P."/>
        </authorList>
    </citation>
    <scope>NUCLEOTIDE SEQUENCE [LARGE SCALE GENOMIC DNA]</scope>
    <source>
        <strain evidence="4 5">NS1</strain>
    </source>
</reference>
<dbReference type="InterPro" id="IPR045851">
    <property type="entry name" value="AMP-bd_C_sf"/>
</dbReference>
<dbReference type="KEGG" id="hgr:DW355_08985"/>